<evidence type="ECO:0000256" key="12">
    <source>
        <dbReference type="PROSITE-ProRule" id="PRU00560"/>
    </source>
</evidence>
<dbReference type="Gene3D" id="3.40.50.300">
    <property type="entry name" value="P-loop containing nucleotide triphosphate hydrolases"/>
    <property type="match status" value="2"/>
</dbReference>
<dbReference type="Pfam" id="PF13361">
    <property type="entry name" value="UvrD_C"/>
    <property type="match status" value="1"/>
</dbReference>
<evidence type="ECO:0000256" key="2">
    <source>
        <dbReference type="ARBA" id="ARBA00022741"/>
    </source>
</evidence>
<dbReference type="PANTHER" id="PTHR11070:SF2">
    <property type="entry name" value="ATP-DEPENDENT DNA HELICASE SRS2"/>
    <property type="match status" value="1"/>
</dbReference>
<comment type="catalytic activity">
    <reaction evidence="8">
        <text>Couples ATP hydrolysis with the unwinding of duplex DNA by translocating in the 3'-5' direction.</text>
        <dbReference type="EC" id="5.6.2.4"/>
    </reaction>
</comment>
<dbReference type="InterPro" id="IPR013986">
    <property type="entry name" value="DExx_box_DNA_helicase_dom_sf"/>
</dbReference>
<evidence type="ECO:0000256" key="9">
    <source>
        <dbReference type="ARBA" id="ARBA00034808"/>
    </source>
</evidence>
<dbReference type="AlphaFoldDB" id="A0A937LE29"/>
<evidence type="ECO:0000256" key="4">
    <source>
        <dbReference type="ARBA" id="ARBA00022806"/>
    </source>
</evidence>
<evidence type="ECO:0000256" key="8">
    <source>
        <dbReference type="ARBA" id="ARBA00034617"/>
    </source>
</evidence>
<dbReference type="PROSITE" id="PS51217">
    <property type="entry name" value="UVRD_HELICASE_CTER"/>
    <property type="match status" value="1"/>
</dbReference>
<evidence type="ECO:0000256" key="1">
    <source>
        <dbReference type="ARBA" id="ARBA00009922"/>
    </source>
</evidence>
<evidence type="ECO:0000313" key="15">
    <source>
        <dbReference type="EMBL" id="MBL6811397.1"/>
    </source>
</evidence>
<dbReference type="EC" id="5.6.2.4" evidence="9"/>
<dbReference type="InterPro" id="IPR014016">
    <property type="entry name" value="UvrD-like_ATP-bd"/>
</dbReference>
<dbReference type="CDD" id="cd18807">
    <property type="entry name" value="SF1_C_UvrD"/>
    <property type="match status" value="1"/>
</dbReference>
<dbReference type="InterPro" id="IPR014017">
    <property type="entry name" value="DNA_helicase_UvrD-like_C"/>
</dbReference>
<accession>A0A937LE29</accession>
<dbReference type="NCBIfam" id="NF008743">
    <property type="entry name" value="PRK11773.1"/>
    <property type="match status" value="1"/>
</dbReference>
<proteinExistence type="inferred from homology"/>
<dbReference type="SUPFAM" id="SSF52540">
    <property type="entry name" value="P-loop containing nucleoside triphosphate hydrolases"/>
    <property type="match status" value="1"/>
</dbReference>
<dbReference type="GO" id="GO:0003677">
    <property type="term" value="F:DNA binding"/>
    <property type="evidence" value="ECO:0007669"/>
    <property type="project" value="UniProtKB-KW"/>
</dbReference>
<dbReference type="GO" id="GO:0033202">
    <property type="term" value="C:DNA helicase complex"/>
    <property type="evidence" value="ECO:0007669"/>
    <property type="project" value="TreeGrafter"/>
</dbReference>
<evidence type="ECO:0000256" key="7">
    <source>
        <dbReference type="ARBA" id="ARBA00023235"/>
    </source>
</evidence>
<keyword evidence="7" id="KW-0413">Isomerase</keyword>
<evidence type="ECO:0000256" key="11">
    <source>
        <dbReference type="ARBA" id="ARBA00048988"/>
    </source>
</evidence>
<dbReference type="InterPro" id="IPR000212">
    <property type="entry name" value="DNA_helicase_UvrD/REP"/>
</dbReference>
<dbReference type="InterPro" id="IPR027417">
    <property type="entry name" value="P-loop_NTPase"/>
</dbReference>
<dbReference type="PROSITE" id="PS51198">
    <property type="entry name" value="UVRD_HELICASE_ATP_BIND"/>
    <property type="match status" value="1"/>
</dbReference>
<dbReference type="Gene3D" id="1.10.486.10">
    <property type="entry name" value="PCRA, domain 4"/>
    <property type="match status" value="1"/>
</dbReference>
<keyword evidence="3 12" id="KW-0378">Hydrolase</keyword>
<dbReference type="GO" id="GO:0005524">
    <property type="term" value="F:ATP binding"/>
    <property type="evidence" value="ECO:0007669"/>
    <property type="project" value="UniProtKB-UniRule"/>
</dbReference>
<dbReference type="Pfam" id="PF00580">
    <property type="entry name" value="UvrD-helicase"/>
    <property type="match status" value="1"/>
</dbReference>
<keyword evidence="6" id="KW-0238">DNA-binding</keyword>
<gene>
    <name evidence="15" type="primary">uvrD</name>
    <name evidence="15" type="synonym">mutU</name>
    <name evidence="15" type="synonym">recL</name>
    <name evidence="15" type="ORF">ISQ63_00780</name>
</gene>
<evidence type="ECO:0000256" key="5">
    <source>
        <dbReference type="ARBA" id="ARBA00022840"/>
    </source>
</evidence>
<evidence type="ECO:0000259" key="14">
    <source>
        <dbReference type="PROSITE" id="PS51217"/>
    </source>
</evidence>
<keyword evidence="5 12" id="KW-0067">ATP-binding</keyword>
<protein>
    <recommendedName>
        <fullName evidence="9">DNA 3'-5' helicase</fullName>
        <ecNumber evidence="9">5.6.2.4</ecNumber>
    </recommendedName>
    <alternativeName>
        <fullName evidence="10">DNA 3'-5' helicase II</fullName>
    </alternativeName>
</protein>
<dbReference type="Proteomes" id="UP000744438">
    <property type="component" value="Unassembled WGS sequence"/>
</dbReference>
<comment type="similarity">
    <text evidence="1">Belongs to the helicase family. UvrD subfamily.</text>
</comment>
<evidence type="ECO:0000256" key="3">
    <source>
        <dbReference type="ARBA" id="ARBA00022801"/>
    </source>
</evidence>
<feature type="domain" description="UvrD-like helicase C-terminal" evidence="14">
    <location>
        <begin position="287"/>
        <end position="564"/>
    </location>
</feature>
<dbReference type="GO" id="GO:0043138">
    <property type="term" value="F:3'-5' DNA helicase activity"/>
    <property type="evidence" value="ECO:0007669"/>
    <property type="project" value="UniProtKB-EC"/>
</dbReference>
<dbReference type="Pfam" id="PF21196">
    <property type="entry name" value="PcrA_UvrD_tudor"/>
    <property type="match status" value="1"/>
</dbReference>
<keyword evidence="4 12" id="KW-0347">Helicase</keyword>
<comment type="catalytic activity">
    <reaction evidence="11">
        <text>ATP + H2O = ADP + phosphate + H(+)</text>
        <dbReference type="Rhea" id="RHEA:13065"/>
        <dbReference type="ChEBI" id="CHEBI:15377"/>
        <dbReference type="ChEBI" id="CHEBI:15378"/>
        <dbReference type="ChEBI" id="CHEBI:30616"/>
        <dbReference type="ChEBI" id="CHEBI:43474"/>
        <dbReference type="ChEBI" id="CHEBI:456216"/>
        <dbReference type="EC" id="5.6.2.4"/>
    </reaction>
</comment>
<evidence type="ECO:0000256" key="6">
    <source>
        <dbReference type="ARBA" id="ARBA00023125"/>
    </source>
</evidence>
<evidence type="ECO:0000256" key="10">
    <source>
        <dbReference type="ARBA" id="ARBA00034923"/>
    </source>
</evidence>
<reference evidence="15" key="1">
    <citation type="submission" date="2020-10" db="EMBL/GenBank/DDBJ databases">
        <title>Microbiome of the Black Sea water column analyzed by genome centric metagenomics.</title>
        <authorList>
            <person name="Cabello-Yeves P.J."/>
            <person name="Callieri C."/>
            <person name="Picazo A."/>
            <person name="Mehrshad M."/>
            <person name="Haro-Moreno J.M."/>
            <person name="Roda-Garcia J."/>
            <person name="Dzembekova N."/>
            <person name="Slabakova V."/>
            <person name="Slabakova N."/>
            <person name="Moncheva S."/>
            <person name="Rodriguez-Valera F."/>
        </authorList>
    </citation>
    <scope>NUCLEOTIDE SEQUENCE</scope>
    <source>
        <strain evidence="15">BS307-5m-G49</strain>
    </source>
</reference>
<evidence type="ECO:0000313" key="16">
    <source>
        <dbReference type="Proteomes" id="UP000744438"/>
    </source>
</evidence>
<evidence type="ECO:0000259" key="13">
    <source>
        <dbReference type="PROSITE" id="PS51198"/>
    </source>
</evidence>
<name>A0A937LE29_9GAMM</name>
<dbReference type="Gene3D" id="1.10.10.160">
    <property type="match status" value="1"/>
</dbReference>
<feature type="binding site" evidence="12">
    <location>
        <begin position="29"/>
        <end position="36"/>
    </location>
    <ligand>
        <name>ATP</name>
        <dbReference type="ChEBI" id="CHEBI:30616"/>
    </ligand>
</feature>
<comment type="caution">
    <text evidence="15">The sequence shown here is derived from an EMBL/GenBank/DDBJ whole genome shotgun (WGS) entry which is preliminary data.</text>
</comment>
<dbReference type="EMBL" id="JADHQC010000002">
    <property type="protein sequence ID" value="MBL6811397.1"/>
    <property type="molecule type" value="Genomic_DNA"/>
</dbReference>
<dbReference type="GO" id="GO:0016787">
    <property type="term" value="F:hydrolase activity"/>
    <property type="evidence" value="ECO:0007669"/>
    <property type="project" value="UniProtKB-UniRule"/>
</dbReference>
<dbReference type="CDD" id="cd17932">
    <property type="entry name" value="DEXQc_UvrD"/>
    <property type="match status" value="1"/>
</dbReference>
<sequence length="721" mass="82484">MDVSYILDDLNSPQREAVSDESQFSLILAGAGSGKTRVITHKVAWLCKVHNLNPMSLLTVTFTNKAAKEMRGRIENILGEQLNQMWCGTFHSLFHRMLRRHWEEAGLPRSFSILDSEDQNRVIKRVIKSLELDDATWQPSQAQWFINNQKEEGRRKAKIKSSASFVEEKMVDIMNEYQKVCDQEGLVDFAEILLRSFELLCNNKTILEHYQSRFEHILVDEFQDTNEIQYLLLKKLLGKKSFMTVVGDDDQSIYSWRGAKSANIKRFQKDFKKVKTIKLEQNYRSTKNILSSANAVIANNPERLGKKLWSENKEGEPLKIYRAFNERDEASFIVDIIKNWIDEGRSLNDVAILYRSNAQSRVLEDSILRAELPYRIYGGVRFYERMEIKNALSYSKLLVDFDNDAAFERIVNVPTRGIGAKTLDSVREHARAENISLWKAAESISKDNLKKSSRALSHFIEIVSQLKTDTENKGLGEIFDEIINTTGLKDFHAKEPGEKGRSRKENLEELVSAASGFNPIGEDADDDRNELEIFLDQASLDAGENQADIDEDAIQLMTLHSAKGLEFPLVFMAGCEEGLFPHKRSLEDPRQLAEERRLCYVGITRAMERLYLTYAEVRNMYGMESFSPISRFLKEIPDELKYEIRMSSETPSSKEFVPKIVGGTEFKGEEFSLGDLVTHDVFGEGTILNYEGEGANARVEVNFTKEGIKWLVLSFANLKKV</sequence>
<organism evidence="15 16">
    <name type="scientific">SAR86 cluster bacterium</name>
    <dbReference type="NCBI Taxonomy" id="2030880"/>
    <lineage>
        <taxon>Bacteria</taxon>
        <taxon>Pseudomonadati</taxon>
        <taxon>Pseudomonadota</taxon>
        <taxon>Gammaproteobacteria</taxon>
        <taxon>SAR86 cluster</taxon>
    </lineage>
</organism>
<feature type="domain" description="UvrD-like helicase ATP-binding" evidence="13">
    <location>
        <begin position="8"/>
        <end position="286"/>
    </location>
</feature>
<keyword evidence="2 12" id="KW-0547">Nucleotide-binding</keyword>
<dbReference type="PANTHER" id="PTHR11070">
    <property type="entry name" value="UVRD / RECB / PCRA DNA HELICASE FAMILY MEMBER"/>
    <property type="match status" value="1"/>
</dbReference>
<dbReference type="GO" id="GO:0000725">
    <property type="term" value="P:recombinational repair"/>
    <property type="evidence" value="ECO:0007669"/>
    <property type="project" value="TreeGrafter"/>
</dbReference>
<dbReference type="GO" id="GO:0005829">
    <property type="term" value="C:cytosol"/>
    <property type="evidence" value="ECO:0007669"/>
    <property type="project" value="TreeGrafter"/>
</dbReference>